<keyword evidence="2" id="KW-1185">Reference proteome</keyword>
<name>A0ABN2RJF4_9ACTN</name>
<proteinExistence type="predicted"/>
<evidence type="ECO:0000313" key="2">
    <source>
        <dbReference type="Proteomes" id="UP001500571"/>
    </source>
</evidence>
<reference evidence="1 2" key="1">
    <citation type="journal article" date="2019" name="Int. J. Syst. Evol. Microbiol.">
        <title>The Global Catalogue of Microorganisms (GCM) 10K type strain sequencing project: providing services to taxonomists for standard genome sequencing and annotation.</title>
        <authorList>
            <consortium name="The Broad Institute Genomics Platform"/>
            <consortium name="The Broad Institute Genome Sequencing Center for Infectious Disease"/>
            <person name="Wu L."/>
            <person name="Ma J."/>
        </authorList>
    </citation>
    <scope>NUCLEOTIDE SEQUENCE [LARGE SCALE GENOMIC DNA]</scope>
    <source>
        <strain evidence="1 2">JCM 15309</strain>
    </source>
</reference>
<gene>
    <name evidence="1" type="ORF">GCM10009798_33530</name>
</gene>
<dbReference type="Proteomes" id="UP001500571">
    <property type="component" value="Unassembled WGS sequence"/>
</dbReference>
<comment type="caution">
    <text evidence="1">The sequence shown here is derived from an EMBL/GenBank/DDBJ whole genome shotgun (WGS) entry which is preliminary data.</text>
</comment>
<organism evidence="1 2">
    <name type="scientific">Nocardioides panacihumi</name>
    <dbReference type="NCBI Taxonomy" id="400774"/>
    <lineage>
        <taxon>Bacteria</taxon>
        <taxon>Bacillati</taxon>
        <taxon>Actinomycetota</taxon>
        <taxon>Actinomycetes</taxon>
        <taxon>Propionibacteriales</taxon>
        <taxon>Nocardioidaceae</taxon>
        <taxon>Nocardioides</taxon>
    </lineage>
</organism>
<dbReference type="RefSeq" id="WP_344046764.1">
    <property type="nucleotide sequence ID" value="NZ_BAAAPB010000004.1"/>
</dbReference>
<dbReference type="EMBL" id="BAAAPB010000004">
    <property type="protein sequence ID" value="GAA1970107.1"/>
    <property type="molecule type" value="Genomic_DNA"/>
</dbReference>
<protein>
    <submittedName>
        <fullName evidence="1">Uncharacterized protein</fullName>
    </submittedName>
</protein>
<evidence type="ECO:0000313" key="1">
    <source>
        <dbReference type="EMBL" id="GAA1970107.1"/>
    </source>
</evidence>
<sequence>MNIHLTTYNLPGTSFFPALSRCDGTHTMGGAQVLCPEGCIAHYELEGKYEPANAILGMVDLLSGTAATEIWTGDHHRCLGRADRYAPWVTVHENSGDFVLEGSSRPLPVSIVTWCDPLTNGYGASLFTNEDAARNFSATCSGVYEDNCTCDN</sequence>
<accession>A0ABN2RJF4</accession>